<accession>A0A1H8DU19</accession>
<dbReference type="InterPro" id="IPR006626">
    <property type="entry name" value="PbH1"/>
</dbReference>
<evidence type="ECO:0000313" key="2">
    <source>
        <dbReference type="Proteomes" id="UP000198942"/>
    </source>
</evidence>
<dbReference type="InterPro" id="IPR012334">
    <property type="entry name" value="Pectin_lyas_fold"/>
</dbReference>
<dbReference type="Proteomes" id="UP000198942">
    <property type="component" value="Unassembled WGS sequence"/>
</dbReference>
<gene>
    <name evidence="1" type="ORF">SAMN05192574_102472</name>
</gene>
<dbReference type="OrthoDB" id="253409at2"/>
<protein>
    <recommendedName>
        <fullName evidence="3">Right handed beta helix region</fullName>
    </recommendedName>
</protein>
<dbReference type="AlphaFoldDB" id="A0A1H8DU19"/>
<organism evidence="1 2">
    <name type="scientific">Mucilaginibacter gossypiicola</name>
    <dbReference type="NCBI Taxonomy" id="551995"/>
    <lineage>
        <taxon>Bacteria</taxon>
        <taxon>Pseudomonadati</taxon>
        <taxon>Bacteroidota</taxon>
        <taxon>Sphingobacteriia</taxon>
        <taxon>Sphingobacteriales</taxon>
        <taxon>Sphingobacteriaceae</taxon>
        <taxon>Mucilaginibacter</taxon>
    </lineage>
</organism>
<dbReference type="EMBL" id="FOCL01000002">
    <property type="protein sequence ID" value="SEN10713.1"/>
    <property type="molecule type" value="Genomic_DNA"/>
</dbReference>
<keyword evidence="2" id="KW-1185">Reference proteome</keyword>
<dbReference type="Gene3D" id="2.160.20.10">
    <property type="entry name" value="Single-stranded right-handed beta-helix, Pectin lyase-like"/>
    <property type="match status" value="2"/>
</dbReference>
<dbReference type="SUPFAM" id="SSF51126">
    <property type="entry name" value="Pectin lyase-like"/>
    <property type="match status" value="2"/>
</dbReference>
<dbReference type="RefSeq" id="WP_091209683.1">
    <property type="nucleotide sequence ID" value="NZ_FOCL01000002.1"/>
</dbReference>
<sequence length="644" mass="68708">MTTIANYAALRSYAYTPGNESVFVEGYSTTGDGGQGTFNWDPSGTEADNDGTIIIVGSTTPGRWKRLYSGSIDLRWFGAKNDGSADVTSILNNVIAFADTVPSAISFIGSYLVNGTVNINNAVTLEGVSNQSVITGTGVLSFSSGSTGGTICGVTFTGARIAINCSDVTICNCIFNSINDNAIKLTGTNNNVLILTNTFTNINPTSDATFNSTGRAVYKTVTNPQGTSDQLRIINNLIDGINSGSCIFISGLSTNILITANIIKNTMGQGVEFYMASYDSTGRVLNNQFYGIGKGRMSGVTSPYIGGKGCNAIYAGQYQGGTGPFIGIDVAGNHIDLCYENGIEGAFNLISNNYVKDTGYDLINFPTESPEGIYDGHIITNNTIINPGKNGIYYATAGSITDRIITDNYIFNPKGTDSGINLLITGSTKATYSNCQIEGNIIDGFDNAIYLRNLELYQNVGLSSNEGVNCNYFFKDAAGFGLDLRNEGSIATNILQNQLFSQWTGTVPDNWTLLNGTILKVTDADNDVVPKITATDAFHGRLVQGSMSFPTLVTGNRFLLFQITAMGSADLLLRITVYNSDGTLSSTVSSFVTSGISSTAYTVYNCLYNIPSTHIQIEIGTSGVSGTWVQFKNIQTYFVDKLPH</sequence>
<name>A0A1H8DU19_9SPHI</name>
<evidence type="ECO:0000313" key="1">
    <source>
        <dbReference type="EMBL" id="SEN10713.1"/>
    </source>
</evidence>
<evidence type="ECO:0008006" key="3">
    <source>
        <dbReference type="Google" id="ProtNLM"/>
    </source>
</evidence>
<dbReference type="SMART" id="SM00710">
    <property type="entry name" value="PbH1"/>
    <property type="match status" value="6"/>
</dbReference>
<dbReference type="InterPro" id="IPR011050">
    <property type="entry name" value="Pectin_lyase_fold/virulence"/>
</dbReference>
<proteinExistence type="predicted"/>
<reference evidence="2" key="1">
    <citation type="submission" date="2016-10" db="EMBL/GenBank/DDBJ databases">
        <authorList>
            <person name="Varghese N."/>
            <person name="Submissions S."/>
        </authorList>
    </citation>
    <scope>NUCLEOTIDE SEQUENCE [LARGE SCALE GENOMIC DNA]</scope>
    <source>
        <strain evidence="2">Gh-48</strain>
    </source>
</reference>